<dbReference type="SUPFAM" id="SSF53098">
    <property type="entry name" value="Ribonuclease H-like"/>
    <property type="match status" value="1"/>
</dbReference>
<evidence type="ECO:0000256" key="19">
    <source>
        <dbReference type="ARBA" id="ARBA00077600"/>
    </source>
</evidence>
<dbReference type="AlphaFoldDB" id="A0A2Y9MG64"/>
<dbReference type="GO" id="GO:1990431">
    <property type="term" value="P:priRNA 3'-end processing"/>
    <property type="evidence" value="ECO:0007669"/>
    <property type="project" value="TreeGrafter"/>
</dbReference>
<evidence type="ECO:0000256" key="3">
    <source>
        <dbReference type="ARBA" id="ARBA00004389"/>
    </source>
</evidence>
<dbReference type="CTD" id="154197"/>
<name>A0A2Y9MG64_DELLE</name>
<keyword evidence="10" id="KW-0256">Endoplasmic reticulum</keyword>
<comment type="cofactor">
    <cofactor evidence="2">
        <name>Mg(2+)</name>
        <dbReference type="ChEBI" id="CHEBI:18420"/>
    </cofactor>
</comment>
<proteinExistence type="inferred from homology"/>
<dbReference type="GO" id="GO:0032502">
    <property type="term" value="P:developmental process"/>
    <property type="evidence" value="ECO:0007669"/>
    <property type="project" value="UniProtKB-ARBA"/>
</dbReference>
<keyword evidence="6" id="KW-0812">Transmembrane</keyword>
<reference evidence="21" key="1">
    <citation type="submission" date="2025-08" db="UniProtKB">
        <authorList>
            <consortium name="RefSeq"/>
        </authorList>
    </citation>
    <scope>IDENTIFICATION</scope>
    <source>
        <tissue evidence="21">Blood</tissue>
    </source>
</reference>
<comment type="similarity">
    <text evidence="4">Belongs to the CAF1 family.</text>
</comment>
<keyword evidence="8" id="KW-0479">Metal-binding</keyword>
<keyword evidence="20" id="KW-1185">Reference proteome</keyword>
<dbReference type="GO" id="GO:0005789">
    <property type="term" value="C:endoplasmic reticulum membrane"/>
    <property type="evidence" value="ECO:0007669"/>
    <property type="project" value="UniProtKB-SubCell"/>
</dbReference>
<dbReference type="InterPro" id="IPR006941">
    <property type="entry name" value="RNase_CAF1"/>
</dbReference>
<evidence type="ECO:0000256" key="4">
    <source>
        <dbReference type="ARBA" id="ARBA00008372"/>
    </source>
</evidence>
<gene>
    <name evidence="21" type="primary">PNLDC1</name>
</gene>
<evidence type="ECO:0000256" key="16">
    <source>
        <dbReference type="ARBA" id="ARBA00055428"/>
    </source>
</evidence>
<evidence type="ECO:0000313" key="20">
    <source>
        <dbReference type="Proteomes" id="UP000248483"/>
    </source>
</evidence>
<dbReference type="GO" id="GO:0000289">
    <property type="term" value="P:nuclear-transcribed mRNA poly(A) tail shortening"/>
    <property type="evidence" value="ECO:0007669"/>
    <property type="project" value="TreeGrafter"/>
</dbReference>
<dbReference type="Proteomes" id="UP000248483">
    <property type="component" value="Unplaced"/>
</dbReference>
<keyword evidence="11" id="KW-0269">Exonuclease</keyword>
<keyword evidence="14" id="KW-1133">Transmembrane helix</keyword>
<evidence type="ECO:0000256" key="6">
    <source>
        <dbReference type="ARBA" id="ARBA00022692"/>
    </source>
</evidence>
<dbReference type="PANTHER" id="PTHR15092">
    <property type="entry name" value="POLY A -SPECIFIC RIBONUCLEASE/TARGET OF EGR1, MEMBER 1"/>
    <property type="match status" value="1"/>
</dbReference>
<protein>
    <recommendedName>
        <fullName evidence="17">Poly(A)-specific ribonuclease PNLDC1</fullName>
        <ecNumber evidence="5">3.1.13.4</ecNumber>
    </recommendedName>
    <alternativeName>
        <fullName evidence="18">PARN-like domain-containing protein 1</fullName>
    </alternativeName>
    <alternativeName>
        <fullName evidence="19">Poly(A)-specific ribonuclease domain-containing protein 1</fullName>
    </alternativeName>
</protein>
<dbReference type="InParanoid" id="A0A2Y9MG64"/>
<dbReference type="KEGG" id="dle:111167578"/>
<keyword evidence="15" id="KW-0472">Membrane</keyword>
<keyword evidence="13" id="KW-0694">RNA-binding</keyword>
<keyword evidence="7" id="KW-0540">Nuclease</keyword>
<evidence type="ECO:0000256" key="12">
    <source>
        <dbReference type="ARBA" id="ARBA00022842"/>
    </source>
</evidence>
<dbReference type="PANTHER" id="PTHR15092:SF22">
    <property type="entry name" value="POLY(A)-SPECIFIC RIBONUCLEASE PNLDC1"/>
    <property type="match status" value="1"/>
</dbReference>
<dbReference type="InterPro" id="IPR036397">
    <property type="entry name" value="RNaseH_sf"/>
</dbReference>
<dbReference type="FunFam" id="3.30.420.10:FF:000058">
    <property type="entry name" value="PARN like, ribonuclease domain containing 1"/>
    <property type="match status" value="1"/>
</dbReference>
<dbReference type="GeneID" id="111167578"/>
<dbReference type="GO" id="GO:0004535">
    <property type="term" value="F:poly(A)-specific ribonuclease activity"/>
    <property type="evidence" value="ECO:0007669"/>
    <property type="project" value="UniProtKB-EC"/>
</dbReference>
<evidence type="ECO:0000256" key="2">
    <source>
        <dbReference type="ARBA" id="ARBA00001946"/>
    </source>
</evidence>
<comment type="catalytic activity">
    <reaction evidence="1">
        <text>Exonucleolytic cleavage of poly(A) to 5'-AMP.</text>
        <dbReference type="EC" id="3.1.13.4"/>
    </reaction>
</comment>
<dbReference type="GO" id="GO:0003723">
    <property type="term" value="F:RNA binding"/>
    <property type="evidence" value="ECO:0007669"/>
    <property type="project" value="UniProtKB-KW"/>
</dbReference>
<dbReference type="InterPro" id="IPR051181">
    <property type="entry name" value="CAF1_poly(A)_ribonucleases"/>
</dbReference>
<evidence type="ECO:0000256" key="17">
    <source>
        <dbReference type="ARBA" id="ARBA00071535"/>
    </source>
</evidence>
<dbReference type="Pfam" id="PF04857">
    <property type="entry name" value="CAF1"/>
    <property type="match status" value="1"/>
</dbReference>
<dbReference type="FunFam" id="3.30.420.10:FF:000061">
    <property type="entry name" value="PARN like, ribonuclease domain containing 1"/>
    <property type="match status" value="1"/>
</dbReference>
<dbReference type="STRING" id="9749.A0A2Y9MG64"/>
<evidence type="ECO:0000313" key="21">
    <source>
        <dbReference type="RefSeq" id="XP_022416263.2"/>
    </source>
</evidence>
<dbReference type="GO" id="GO:0046872">
    <property type="term" value="F:metal ion binding"/>
    <property type="evidence" value="ECO:0007669"/>
    <property type="project" value="UniProtKB-KW"/>
</dbReference>
<evidence type="ECO:0000256" key="10">
    <source>
        <dbReference type="ARBA" id="ARBA00022824"/>
    </source>
</evidence>
<dbReference type="GO" id="GO:0005634">
    <property type="term" value="C:nucleus"/>
    <property type="evidence" value="ECO:0007669"/>
    <property type="project" value="TreeGrafter"/>
</dbReference>
<evidence type="ECO:0000256" key="5">
    <source>
        <dbReference type="ARBA" id="ARBA00012161"/>
    </source>
</evidence>
<evidence type="ECO:0000256" key="7">
    <source>
        <dbReference type="ARBA" id="ARBA00022722"/>
    </source>
</evidence>
<dbReference type="FunCoup" id="A0A2Y9MG64">
    <property type="interactions" value="50"/>
</dbReference>
<sequence length="734" mass="82774">MAKLGRSADLENRQDAVPLSLHRSCRIAKKLLRSKVAGVALRRSEAPGAGGGVLRSGFPRREPFKTAARRKRVAARGRTGRPQPSCVAMDVGADEFEQSLPLLQELVLGADFVGKAPGFRASSPQPPGRREGVVRAAQGGEGVCLFGPGGDVRQQLLGSSLGPSLVQVERGGLACPCFGFLCSPFLTSPGLLSSKKVSQNFYHQQRLQHKEPCDGLRLGTLVFLASPTGLDIEFTGLRSNPSGPQQISLFDLPSEWYLKTRQSVQQFTICQIGLSMFSSIEGESNKYEAHSCNFFLFPTTFGILDSEFSFQASSVQFLNEHGFDYNKFLKNGIPYMNEEQEKKIKHSILTGNWRVRSSLDKDQIKVVIDEVTRWLDLAEEGDWMTLPGITGFQAFEVQLVLRKALPDIWTVMRDQGVTVKKVSKRHRWYLENTSCDRESCWQEKILLSARGFSVFFQMLVKAQKPLVGHNMMMDLLHLHEKFFRPLPESYDEFKLNIHNLFPVLIDTKSVAKDIWKELNFPRVSNLLEVYEVLNSDLNPTKNSGPVIIHASKCEKYVETKYPHEAAYDAFLCGSVLLKVAHLLLWRVHGVLPIPEPSFPLYLDVLAPYVNQVNLIRAGVPKINFSGPDHPSIRPPILIVTVKRWPGVSEQQVYREFQNLCKFDVRRLVGSHFLLLTNKFKDTRSILKEYRCHPTLQVSLYRYWRHSPNVSCLLQVCGVVTTWAFIAFLLGRARP</sequence>
<keyword evidence="9" id="KW-0378">Hydrolase</keyword>
<accession>A0A2Y9MG64</accession>
<keyword evidence="12" id="KW-0460">Magnesium</keyword>
<dbReference type="Gene3D" id="3.30.420.10">
    <property type="entry name" value="Ribonuclease H-like superfamily/Ribonuclease H"/>
    <property type="match status" value="2"/>
</dbReference>
<evidence type="ECO:0000256" key="8">
    <source>
        <dbReference type="ARBA" id="ARBA00022723"/>
    </source>
</evidence>
<organism evidence="20 21">
    <name type="scientific">Delphinapterus leucas</name>
    <name type="common">Beluga whale</name>
    <dbReference type="NCBI Taxonomy" id="9749"/>
    <lineage>
        <taxon>Eukaryota</taxon>
        <taxon>Metazoa</taxon>
        <taxon>Chordata</taxon>
        <taxon>Craniata</taxon>
        <taxon>Vertebrata</taxon>
        <taxon>Euteleostomi</taxon>
        <taxon>Mammalia</taxon>
        <taxon>Eutheria</taxon>
        <taxon>Laurasiatheria</taxon>
        <taxon>Artiodactyla</taxon>
        <taxon>Whippomorpha</taxon>
        <taxon>Cetacea</taxon>
        <taxon>Odontoceti</taxon>
        <taxon>Monodontidae</taxon>
        <taxon>Delphinapterus</taxon>
    </lineage>
</organism>
<evidence type="ECO:0000256" key="15">
    <source>
        <dbReference type="ARBA" id="ARBA00023136"/>
    </source>
</evidence>
<evidence type="ECO:0000256" key="1">
    <source>
        <dbReference type="ARBA" id="ARBA00001663"/>
    </source>
</evidence>
<comment type="function">
    <text evidence="16">3'-exoribonuclease that has a preference for poly(A) tails of mRNAs, thereby efficiently degrading poly(A) tails. Exonucleolytic degradation of the poly(A) tail is often the first step in the decay of eukaryotic mRNAs and is also used to silence certain maternal mRNAs translationally during oocyte maturation and early embryonic development. May act as a regulator of multipotency in embryonic stem cells. Is a critical factor for proper spermatogenesis, involved in pre-piRNAs processing to generate mature piRNAs.</text>
</comment>
<evidence type="ECO:0000256" key="11">
    <source>
        <dbReference type="ARBA" id="ARBA00022839"/>
    </source>
</evidence>
<dbReference type="InterPro" id="IPR012337">
    <property type="entry name" value="RNaseH-like_sf"/>
</dbReference>
<evidence type="ECO:0000256" key="13">
    <source>
        <dbReference type="ARBA" id="ARBA00022884"/>
    </source>
</evidence>
<comment type="subcellular location">
    <subcellularLocation>
        <location evidence="3">Endoplasmic reticulum membrane</location>
        <topology evidence="3">Single-pass membrane protein</topology>
    </subcellularLocation>
</comment>
<evidence type="ECO:0000256" key="9">
    <source>
        <dbReference type="ARBA" id="ARBA00022801"/>
    </source>
</evidence>
<dbReference type="RefSeq" id="XP_022416263.2">
    <property type="nucleotide sequence ID" value="XM_022560555.2"/>
</dbReference>
<evidence type="ECO:0000256" key="18">
    <source>
        <dbReference type="ARBA" id="ARBA00075983"/>
    </source>
</evidence>
<dbReference type="GO" id="GO:1990432">
    <property type="term" value="P:siRNA 3'-end processing"/>
    <property type="evidence" value="ECO:0007669"/>
    <property type="project" value="TreeGrafter"/>
</dbReference>
<evidence type="ECO:0000256" key="14">
    <source>
        <dbReference type="ARBA" id="ARBA00022989"/>
    </source>
</evidence>
<dbReference type="EC" id="3.1.13.4" evidence="5"/>